<evidence type="ECO:0000313" key="3">
    <source>
        <dbReference type="Proteomes" id="UP000432727"/>
    </source>
</evidence>
<dbReference type="Gene3D" id="3.90.550.10">
    <property type="entry name" value="Spore Coat Polysaccharide Biosynthesis Protein SpsA, Chain A"/>
    <property type="match status" value="1"/>
</dbReference>
<evidence type="ECO:0000259" key="1">
    <source>
        <dbReference type="Pfam" id="PF00535"/>
    </source>
</evidence>
<name>A0A6I4TMT8_9SPHN</name>
<comment type="caution">
    <text evidence="2">The sequence shown here is derived from an EMBL/GenBank/DDBJ whole genome shotgun (WGS) entry which is preliminary data.</text>
</comment>
<sequence>MDPSEIVAPRVSIITVVFNARELLRQTINAIDDLDYPNLEHIIIDGGSTDGTVDILCSNRMISVRSVSEPDHGIYDAMNKGIQLASGEYVWFLNAGDTPAAADVLNKLRSGQSPDVLYGDTNLIDEGGHLVNVAEAPQLLSSEKMAWGMRVSHQSIILRRSIVPFYDLRYSFIADQKWVIDSLKRADVCLYTDSPLSNYLLGGLSQREYGRFWLEKVSYSFNELSLILACSVTIKDVFSATRFYLGSYFRKIKSSLSW</sequence>
<dbReference type="GO" id="GO:0016758">
    <property type="term" value="F:hexosyltransferase activity"/>
    <property type="evidence" value="ECO:0007669"/>
    <property type="project" value="UniProtKB-ARBA"/>
</dbReference>
<keyword evidence="3" id="KW-1185">Reference proteome</keyword>
<protein>
    <submittedName>
        <fullName evidence="2">Glycosyltransferase</fullName>
    </submittedName>
</protein>
<dbReference type="EMBL" id="WTYI01000001">
    <property type="protein sequence ID" value="MXO95858.1"/>
    <property type="molecule type" value="Genomic_DNA"/>
</dbReference>
<dbReference type="CDD" id="cd06433">
    <property type="entry name" value="GT_2_WfgS_like"/>
    <property type="match status" value="1"/>
</dbReference>
<proteinExistence type="predicted"/>
<dbReference type="PANTHER" id="PTHR22916:SF67">
    <property type="entry name" value="COLANIC ACID BIOSYNTHESIS GLYCOSYL TRANSFERASE WCAE-RELATED"/>
    <property type="match status" value="1"/>
</dbReference>
<keyword evidence="2" id="KW-0808">Transferase</keyword>
<dbReference type="InterPro" id="IPR001173">
    <property type="entry name" value="Glyco_trans_2-like"/>
</dbReference>
<feature type="domain" description="Glycosyltransferase 2-like" evidence="1">
    <location>
        <begin position="12"/>
        <end position="100"/>
    </location>
</feature>
<gene>
    <name evidence="2" type="ORF">GRI34_05410</name>
</gene>
<dbReference type="SUPFAM" id="SSF53448">
    <property type="entry name" value="Nucleotide-diphospho-sugar transferases"/>
    <property type="match status" value="1"/>
</dbReference>
<organism evidence="2 3">
    <name type="scientific">Qipengyuania aquimaris</name>
    <dbReference type="NCBI Taxonomy" id="255984"/>
    <lineage>
        <taxon>Bacteria</taxon>
        <taxon>Pseudomonadati</taxon>
        <taxon>Pseudomonadota</taxon>
        <taxon>Alphaproteobacteria</taxon>
        <taxon>Sphingomonadales</taxon>
        <taxon>Erythrobacteraceae</taxon>
        <taxon>Qipengyuania</taxon>
    </lineage>
</organism>
<dbReference type="PANTHER" id="PTHR22916">
    <property type="entry name" value="GLYCOSYLTRANSFERASE"/>
    <property type="match status" value="1"/>
</dbReference>
<accession>A0A6I4TMT8</accession>
<dbReference type="Proteomes" id="UP000432727">
    <property type="component" value="Unassembled WGS sequence"/>
</dbReference>
<evidence type="ECO:0000313" key="2">
    <source>
        <dbReference type="EMBL" id="MXO95858.1"/>
    </source>
</evidence>
<dbReference type="AlphaFoldDB" id="A0A6I4TMT8"/>
<dbReference type="InterPro" id="IPR029044">
    <property type="entry name" value="Nucleotide-diphossugar_trans"/>
</dbReference>
<dbReference type="OrthoDB" id="9813349at2"/>
<reference evidence="2 3" key="1">
    <citation type="submission" date="2019-12" db="EMBL/GenBank/DDBJ databases">
        <title>Genomic-based taxomic classification of the family Erythrobacteraceae.</title>
        <authorList>
            <person name="Xu L."/>
        </authorList>
    </citation>
    <scope>NUCLEOTIDE SEQUENCE [LARGE SCALE GENOMIC DNA]</scope>
    <source>
        <strain evidence="2 3">JCM 12189</strain>
    </source>
</reference>
<dbReference type="Pfam" id="PF00535">
    <property type="entry name" value="Glycos_transf_2"/>
    <property type="match status" value="1"/>
</dbReference>